<dbReference type="GO" id="GO:0072659">
    <property type="term" value="P:protein localization to plasma membrane"/>
    <property type="evidence" value="ECO:0007669"/>
    <property type="project" value="TreeGrafter"/>
</dbReference>
<dbReference type="InterPro" id="IPR057541">
    <property type="entry name" value="PACS1/2_N"/>
</dbReference>
<dbReference type="GO" id="GO:0044325">
    <property type="term" value="F:transmembrane transporter binding"/>
    <property type="evidence" value="ECO:0007669"/>
    <property type="project" value="TreeGrafter"/>
</dbReference>
<evidence type="ECO:0000259" key="4">
    <source>
        <dbReference type="Pfam" id="PF25332"/>
    </source>
</evidence>
<gene>
    <name evidence="5" type="ORF">mMyoMyo1_011852</name>
</gene>
<evidence type="ECO:0000256" key="2">
    <source>
        <dbReference type="ARBA" id="ARBA00022553"/>
    </source>
</evidence>
<feature type="compositionally biased region" description="Polar residues" evidence="3">
    <location>
        <begin position="224"/>
        <end position="236"/>
    </location>
</feature>
<comment type="caution">
    <text evidence="5">The sequence shown here is derived from an EMBL/GenBank/DDBJ whole genome shotgun (WGS) entry which is preliminary data.</text>
</comment>
<dbReference type="PANTHER" id="PTHR13280">
    <property type="entry name" value="PHOSPHOFURIN ACIDIC CLUSTER SORTING PROTEIN"/>
    <property type="match status" value="1"/>
</dbReference>
<protein>
    <recommendedName>
        <fullName evidence="4">Phosphofurin acidic cluster sorting protein 1/2 N-terminal C2 domain-containing protein</fullName>
    </recommendedName>
</protein>
<proteinExistence type="inferred from homology"/>
<dbReference type="PANTHER" id="PTHR13280:SF15">
    <property type="entry name" value="PHOSPHOFURIN ACIDIC CLUSTER SORTING PROTEIN 2"/>
    <property type="match status" value="1"/>
</dbReference>
<reference evidence="5 6" key="1">
    <citation type="journal article" date="2020" name="Nature">
        <title>Six reference-quality genomes reveal evolution of bat adaptations.</title>
        <authorList>
            <person name="Jebb D."/>
            <person name="Huang Z."/>
            <person name="Pippel M."/>
            <person name="Hughes G.M."/>
            <person name="Lavrichenko K."/>
            <person name="Devanna P."/>
            <person name="Winkler S."/>
            <person name="Jermiin L.S."/>
            <person name="Skirmuntt E.C."/>
            <person name="Katzourakis A."/>
            <person name="Burkitt-Gray L."/>
            <person name="Ray D.A."/>
            <person name="Sullivan K.A.M."/>
            <person name="Roscito J.G."/>
            <person name="Kirilenko B.M."/>
            <person name="Davalos L.M."/>
            <person name="Corthals A.P."/>
            <person name="Power M.L."/>
            <person name="Jones G."/>
            <person name="Ransome R.D."/>
            <person name="Dechmann D.K.N."/>
            <person name="Locatelli A.G."/>
            <person name="Puechmaille S.J."/>
            <person name="Fedrigo O."/>
            <person name="Jarvis E.D."/>
            <person name="Hiller M."/>
            <person name="Vernes S.C."/>
            <person name="Myers E.W."/>
            <person name="Teeling E.C."/>
        </authorList>
    </citation>
    <scope>NUCLEOTIDE SEQUENCE [LARGE SCALE GENOMIC DNA]</scope>
    <source>
        <strain evidence="5">MMyoMyo1</strain>
        <tissue evidence="5">Flight muscle</tissue>
    </source>
</reference>
<dbReference type="InterPro" id="IPR019381">
    <property type="entry name" value="PACS1/2_C"/>
</dbReference>
<feature type="region of interest" description="Disordered" evidence="3">
    <location>
        <begin position="197"/>
        <end position="240"/>
    </location>
</feature>
<dbReference type="Pfam" id="PF25332">
    <property type="entry name" value="C2_PACS_N"/>
    <property type="match status" value="1"/>
</dbReference>
<evidence type="ECO:0000256" key="3">
    <source>
        <dbReference type="SAM" id="MobiDB-lite"/>
    </source>
</evidence>
<feature type="domain" description="Phosphofurin acidic cluster sorting protein 1/2 N-terminal C2" evidence="4">
    <location>
        <begin position="9"/>
        <end position="167"/>
    </location>
</feature>
<name>A0A7J7QSI0_MYOMY</name>
<dbReference type="AlphaFoldDB" id="A0A7J7QSI0"/>
<accession>A0A7J7QSI0</accession>
<keyword evidence="6" id="KW-1185">Reference proteome</keyword>
<evidence type="ECO:0000313" key="6">
    <source>
        <dbReference type="Proteomes" id="UP000527355"/>
    </source>
</evidence>
<dbReference type="VEuPathDB" id="HostDB:GeneID_118655037"/>
<sequence length="263" mass="29958">MPAAFNTQMPMNLFSTWEVECSSPTCVPRLCSLTLTKLLIYKKLEKKLSAVVVTTKMQASTNILRSDELLLPPSGQVKTDLVLTILLYPHYLKREGKQLQILLQQKQRFNKQTILGYRTLAMGTIDMAEVMQRPLEGGQMLRLHSTNMEESAHMAEVSISSLSSQPIDPKDSTQKAGPKSKSLVHYSEIEYEIFSDQQGSYHPGHGQDQEEEDFDLEDPKKQHQSVVRSPLMTRQQDANKKVGAWLYRVQEWEEVLDSEQESS</sequence>
<organism evidence="5 6">
    <name type="scientific">Myotis myotis</name>
    <name type="common">Greater mouse-eared bat</name>
    <name type="synonym">Vespertilio myotis</name>
    <dbReference type="NCBI Taxonomy" id="51298"/>
    <lineage>
        <taxon>Eukaryota</taxon>
        <taxon>Metazoa</taxon>
        <taxon>Chordata</taxon>
        <taxon>Craniata</taxon>
        <taxon>Vertebrata</taxon>
        <taxon>Euteleostomi</taxon>
        <taxon>Mammalia</taxon>
        <taxon>Eutheria</taxon>
        <taxon>Laurasiatheria</taxon>
        <taxon>Chiroptera</taxon>
        <taxon>Yangochiroptera</taxon>
        <taxon>Vespertilionidae</taxon>
        <taxon>Myotis</taxon>
    </lineage>
</organism>
<dbReference type="Proteomes" id="UP000527355">
    <property type="component" value="Unassembled WGS sequence"/>
</dbReference>
<keyword evidence="2" id="KW-0597">Phosphoprotein</keyword>
<evidence type="ECO:0000256" key="1">
    <source>
        <dbReference type="ARBA" id="ARBA00008590"/>
    </source>
</evidence>
<dbReference type="EMBL" id="JABWUV010000069">
    <property type="protein sequence ID" value="KAF6266934.1"/>
    <property type="molecule type" value="Genomic_DNA"/>
</dbReference>
<comment type="similarity">
    <text evidence="1">Belongs to the PACS family.</text>
</comment>
<evidence type="ECO:0000313" key="5">
    <source>
        <dbReference type="EMBL" id="KAF6266934.1"/>
    </source>
</evidence>
<feature type="region of interest" description="Disordered" evidence="3">
    <location>
        <begin position="152"/>
        <end position="181"/>
    </location>
</feature>